<reference evidence="1 2" key="1">
    <citation type="journal article" date="2016" name="Nat. Commun.">
        <title>Thousands of microbial genomes shed light on interconnected biogeochemical processes in an aquifer system.</title>
        <authorList>
            <person name="Anantharaman K."/>
            <person name="Brown C.T."/>
            <person name="Hug L.A."/>
            <person name="Sharon I."/>
            <person name="Castelle C.J."/>
            <person name="Probst A.J."/>
            <person name="Thomas B.C."/>
            <person name="Singh A."/>
            <person name="Wilkins M.J."/>
            <person name="Karaoz U."/>
            <person name="Brodie E.L."/>
            <person name="Williams K.H."/>
            <person name="Hubbard S.S."/>
            <person name="Banfield J.F."/>
        </authorList>
    </citation>
    <scope>NUCLEOTIDE SEQUENCE [LARGE SCALE GENOMIC DNA]</scope>
</reference>
<organism evidence="1 2">
    <name type="scientific">Candidatus Amesbacteria bacterium RIFCSPLOWO2_01_FULL_48_25</name>
    <dbReference type="NCBI Taxonomy" id="1797259"/>
    <lineage>
        <taxon>Bacteria</taxon>
        <taxon>Candidatus Amesiibacteriota</taxon>
    </lineage>
</organism>
<sequence>MPPAAPASPDIGARTRSLAELTRPQKPENLVQGLFGKGAVVGEDLAQRAEMARLRQDAAALASAEQKMITGQGGLTPRESEVLTDFKLRSLGVGEKKGNSEKKAMSLAVEKAETREKWDLGVGAMKVDTLTGSPELIVDQRDETVDGKTTMVPRVVMLPVGSTHKSLERLWVDDGKGGRRYFKAVSGREAQEAERRVGEMIEKLNKDSLIPVYKASKRIYYHELTEKEVRVEDTSRFVDAGKYRNPVDNKK</sequence>
<evidence type="ECO:0000313" key="1">
    <source>
        <dbReference type="EMBL" id="OGD03688.1"/>
    </source>
</evidence>
<comment type="caution">
    <text evidence="1">The sequence shown here is derived from an EMBL/GenBank/DDBJ whole genome shotgun (WGS) entry which is preliminary data.</text>
</comment>
<accession>A0A1F4ZBW4</accession>
<dbReference type="STRING" id="1797259.A2989_03335"/>
<dbReference type="EMBL" id="MEXN01000005">
    <property type="protein sequence ID" value="OGD03688.1"/>
    <property type="molecule type" value="Genomic_DNA"/>
</dbReference>
<evidence type="ECO:0000313" key="2">
    <source>
        <dbReference type="Proteomes" id="UP000177080"/>
    </source>
</evidence>
<gene>
    <name evidence="1" type="ORF">A2989_03335</name>
</gene>
<name>A0A1F4ZBW4_9BACT</name>
<protein>
    <submittedName>
        <fullName evidence="1">Uncharacterized protein</fullName>
    </submittedName>
</protein>
<dbReference type="AlphaFoldDB" id="A0A1F4ZBW4"/>
<dbReference type="Proteomes" id="UP000177080">
    <property type="component" value="Unassembled WGS sequence"/>
</dbReference>
<proteinExistence type="predicted"/>